<dbReference type="Proteomes" id="UP000307720">
    <property type="component" value="Unassembled WGS sequence"/>
</dbReference>
<keyword evidence="2" id="KW-1185">Reference proteome</keyword>
<protein>
    <submittedName>
        <fullName evidence="1">Type II toxin-antitoxin system RelE/ParE family toxin</fullName>
    </submittedName>
</protein>
<gene>
    <name evidence="1" type="ORF">E5357_17265</name>
</gene>
<evidence type="ECO:0000313" key="1">
    <source>
        <dbReference type="EMBL" id="TGX96127.1"/>
    </source>
</evidence>
<sequence length="111" mass="13231">MEEQYNVKITKYALSQMKEIRDYIADELLAPQVAYDLFSEMKKMAASLENMPKRNPLVDSEKWRKQGIRKTMVKNFIIYYWADDGHRTVHITAVVYRKRNQLVELGKMELE</sequence>
<dbReference type="EMBL" id="SRZB01000086">
    <property type="protein sequence ID" value="TGX96127.1"/>
    <property type="molecule type" value="Genomic_DNA"/>
</dbReference>
<organism evidence="1 2">
    <name type="scientific">Hominisplanchenecus murintestinalis</name>
    <dbReference type="NCBI Taxonomy" id="2941517"/>
    <lineage>
        <taxon>Bacteria</taxon>
        <taxon>Bacillati</taxon>
        <taxon>Bacillota</taxon>
        <taxon>Clostridia</taxon>
        <taxon>Lachnospirales</taxon>
        <taxon>Lachnospiraceae</taxon>
        <taxon>Hominisplanchenecus</taxon>
    </lineage>
</organism>
<name>A0AC61QUW9_9FIRM</name>
<proteinExistence type="predicted"/>
<reference evidence="1" key="1">
    <citation type="submission" date="2019-04" db="EMBL/GenBank/DDBJ databases">
        <title>Microbes associate with the intestines of laboratory mice.</title>
        <authorList>
            <person name="Navarre W."/>
            <person name="Wong E."/>
            <person name="Huang K."/>
            <person name="Tropini C."/>
            <person name="Ng K."/>
            <person name="Yu B."/>
        </authorList>
    </citation>
    <scope>NUCLEOTIDE SEQUENCE</scope>
    <source>
        <strain evidence="1">NM72_1-8</strain>
    </source>
</reference>
<comment type="caution">
    <text evidence="1">The sequence shown here is derived from an EMBL/GenBank/DDBJ whole genome shotgun (WGS) entry which is preliminary data.</text>
</comment>
<evidence type="ECO:0000313" key="2">
    <source>
        <dbReference type="Proteomes" id="UP000307720"/>
    </source>
</evidence>
<accession>A0AC61QUW9</accession>